<name>A0A1G9KTB1_9ACTN</name>
<keyword evidence="1" id="KW-1133">Transmembrane helix</keyword>
<dbReference type="RefSeq" id="WP_091212542.1">
    <property type="nucleotide sequence ID" value="NZ_FNHE01000001.1"/>
</dbReference>
<dbReference type="AlphaFoldDB" id="A0A1G9KTB1"/>
<keyword evidence="3" id="KW-1185">Reference proteome</keyword>
<evidence type="ECO:0008006" key="4">
    <source>
        <dbReference type="Google" id="ProtNLM"/>
    </source>
</evidence>
<evidence type="ECO:0000313" key="3">
    <source>
        <dbReference type="Proteomes" id="UP000198680"/>
    </source>
</evidence>
<dbReference type="STRING" id="1137991.SAMN05660642_00135"/>
<protein>
    <recommendedName>
        <fullName evidence="4">Histidine kinase</fullName>
    </recommendedName>
</protein>
<proteinExistence type="predicted"/>
<dbReference type="EMBL" id="FNHE01000001">
    <property type="protein sequence ID" value="SDL52737.1"/>
    <property type="molecule type" value="Genomic_DNA"/>
</dbReference>
<feature type="transmembrane region" description="Helical" evidence="1">
    <location>
        <begin position="45"/>
        <end position="68"/>
    </location>
</feature>
<dbReference type="OrthoDB" id="5192859at2"/>
<organism evidence="2 3">
    <name type="scientific">Geodermatophilus siccatus</name>
    <dbReference type="NCBI Taxonomy" id="1137991"/>
    <lineage>
        <taxon>Bacteria</taxon>
        <taxon>Bacillati</taxon>
        <taxon>Actinomycetota</taxon>
        <taxon>Actinomycetes</taxon>
        <taxon>Geodermatophilales</taxon>
        <taxon>Geodermatophilaceae</taxon>
        <taxon>Geodermatophilus</taxon>
    </lineage>
</organism>
<feature type="transmembrane region" description="Helical" evidence="1">
    <location>
        <begin position="75"/>
        <end position="97"/>
    </location>
</feature>
<feature type="transmembrane region" description="Helical" evidence="1">
    <location>
        <begin position="15"/>
        <end position="39"/>
    </location>
</feature>
<keyword evidence="1" id="KW-0472">Membrane</keyword>
<gene>
    <name evidence="2" type="ORF">SAMN05660642_00135</name>
</gene>
<evidence type="ECO:0000256" key="1">
    <source>
        <dbReference type="SAM" id="Phobius"/>
    </source>
</evidence>
<keyword evidence="1" id="KW-0812">Transmembrane</keyword>
<feature type="transmembrane region" description="Helical" evidence="1">
    <location>
        <begin position="103"/>
        <end position="122"/>
    </location>
</feature>
<sequence>MSPTDRAGTRRPPHVLMAAVAGSVEAFLLLLAALLYFTYSAFGPWLAVFGAVFLGLAIACVVGSVLALRGRTPRVLMVAAATAAAIAVVLIAISVAGGAGFDAFSAAVVLLGVGPVVLLLQAPSREWFAASRDR</sequence>
<accession>A0A1G9KTB1</accession>
<reference evidence="3" key="1">
    <citation type="submission" date="2016-10" db="EMBL/GenBank/DDBJ databases">
        <authorList>
            <person name="Varghese N."/>
            <person name="Submissions S."/>
        </authorList>
    </citation>
    <scope>NUCLEOTIDE SEQUENCE [LARGE SCALE GENOMIC DNA]</scope>
    <source>
        <strain evidence="3">DSM 45419</strain>
    </source>
</reference>
<evidence type="ECO:0000313" key="2">
    <source>
        <dbReference type="EMBL" id="SDL52737.1"/>
    </source>
</evidence>
<dbReference type="Proteomes" id="UP000198680">
    <property type="component" value="Unassembled WGS sequence"/>
</dbReference>